<keyword evidence="5" id="KW-1133">Transmembrane helix</keyword>
<dbReference type="InterPro" id="IPR044516">
    <property type="entry name" value="UXS-like"/>
</dbReference>
<protein>
    <submittedName>
        <fullName evidence="7">UDP-glucuronate decarboxylase</fullName>
    </submittedName>
</protein>
<evidence type="ECO:0000256" key="4">
    <source>
        <dbReference type="ARBA" id="ARBA00023239"/>
    </source>
</evidence>
<dbReference type="Pfam" id="PF01370">
    <property type="entry name" value="Epimerase"/>
    <property type="match status" value="1"/>
</dbReference>
<evidence type="ECO:0000256" key="2">
    <source>
        <dbReference type="ARBA" id="ARBA00022793"/>
    </source>
</evidence>
<keyword evidence="5" id="KW-0472">Membrane</keyword>
<name>A0A0G1UIY7_UNCKA</name>
<proteinExistence type="predicted"/>
<dbReference type="PANTHER" id="PTHR43078">
    <property type="entry name" value="UDP-GLUCURONIC ACID DECARBOXYLASE-RELATED"/>
    <property type="match status" value="1"/>
</dbReference>
<feature type="non-terminal residue" evidence="7">
    <location>
        <position position="475"/>
    </location>
</feature>
<dbReference type="SUPFAM" id="SSF51735">
    <property type="entry name" value="NAD(P)-binding Rossmann-fold domains"/>
    <property type="match status" value="1"/>
</dbReference>
<feature type="transmembrane region" description="Helical" evidence="5">
    <location>
        <begin position="381"/>
        <end position="399"/>
    </location>
</feature>
<evidence type="ECO:0000256" key="1">
    <source>
        <dbReference type="ARBA" id="ARBA00001911"/>
    </source>
</evidence>
<feature type="domain" description="NAD-dependent epimerase/dehydratase" evidence="6">
    <location>
        <begin position="16"/>
        <end position="240"/>
    </location>
</feature>
<reference evidence="7 8" key="1">
    <citation type="journal article" date="2015" name="Nature">
        <title>rRNA introns, odd ribosomes, and small enigmatic genomes across a large radiation of phyla.</title>
        <authorList>
            <person name="Brown C.T."/>
            <person name="Hug L.A."/>
            <person name="Thomas B.C."/>
            <person name="Sharon I."/>
            <person name="Castelle C.J."/>
            <person name="Singh A."/>
            <person name="Wilkins M.J."/>
            <person name="Williams K.H."/>
            <person name="Banfield J.F."/>
        </authorList>
    </citation>
    <scope>NUCLEOTIDE SEQUENCE [LARGE SCALE GENOMIC DNA]</scope>
</reference>
<dbReference type="EMBL" id="LCNN01000006">
    <property type="protein sequence ID" value="KKU57665.1"/>
    <property type="molecule type" value="Genomic_DNA"/>
</dbReference>
<gene>
    <name evidence="7" type="ORF">UX79_C0006G0001</name>
</gene>
<organism evidence="7 8">
    <name type="scientific">candidate division WWE3 bacterium GW2011_GWB1_47_11</name>
    <dbReference type="NCBI Taxonomy" id="1619117"/>
    <lineage>
        <taxon>Bacteria</taxon>
        <taxon>Katanobacteria</taxon>
    </lineage>
</organism>
<dbReference type="AlphaFoldDB" id="A0A0G1UIY7"/>
<evidence type="ECO:0000256" key="3">
    <source>
        <dbReference type="ARBA" id="ARBA00023027"/>
    </source>
</evidence>
<evidence type="ECO:0000259" key="6">
    <source>
        <dbReference type="Pfam" id="PF01370"/>
    </source>
</evidence>
<comment type="cofactor">
    <cofactor evidence="1">
        <name>NAD(+)</name>
        <dbReference type="ChEBI" id="CHEBI:57540"/>
    </cofactor>
</comment>
<dbReference type="GO" id="GO:0042732">
    <property type="term" value="P:D-xylose metabolic process"/>
    <property type="evidence" value="ECO:0007669"/>
    <property type="project" value="InterPro"/>
</dbReference>
<dbReference type="GO" id="GO:0005737">
    <property type="term" value="C:cytoplasm"/>
    <property type="evidence" value="ECO:0007669"/>
    <property type="project" value="TreeGrafter"/>
</dbReference>
<dbReference type="GO" id="GO:0048040">
    <property type="term" value="F:UDP-glucuronate decarboxylase activity"/>
    <property type="evidence" value="ECO:0007669"/>
    <property type="project" value="TreeGrafter"/>
</dbReference>
<dbReference type="GO" id="GO:0070403">
    <property type="term" value="F:NAD+ binding"/>
    <property type="evidence" value="ECO:0007669"/>
    <property type="project" value="InterPro"/>
</dbReference>
<keyword evidence="2" id="KW-0210">Decarboxylase</keyword>
<dbReference type="Gene3D" id="3.40.50.720">
    <property type="entry name" value="NAD(P)-binding Rossmann-like Domain"/>
    <property type="match status" value="1"/>
</dbReference>
<evidence type="ECO:0000256" key="5">
    <source>
        <dbReference type="SAM" id="Phobius"/>
    </source>
</evidence>
<keyword evidence="3" id="KW-0520">NAD</keyword>
<evidence type="ECO:0000313" key="7">
    <source>
        <dbReference type="EMBL" id="KKU57665.1"/>
    </source>
</evidence>
<keyword evidence="5" id="KW-0812">Transmembrane</keyword>
<dbReference type="Proteomes" id="UP000034684">
    <property type="component" value="Unassembled WGS sequence"/>
</dbReference>
<dbReference type="PANTHER" id="PTHR43078:SF6">
    <property type="entry name" value="UDP-GLUCURONIC ACID DECARBOXYLASE 1"/>
    <property type="match status" value="1"/>
</dbReference>
<comment type="caution">
    <text evidence="7">The sequence shown here is derived from an EMBL/GenBank/DDBJ whole genome shotgun (WGS) entry which is preliminary data.</text>
</comment>
<dbReference type="InterPro" id="IPR036291">
    <property type="entry name" value="NAD(P)-bd_dom_sf"/>
</dbReference>
<dbReference type="InterPro" id="IPR001509">
    <property type="entry name" value="Epimerase_deHydtase"/>
</dbReference>
<keyword evidence="4" id="KW-0456">Lyase</keyword>
<evidence type="ECO:0000313" key="8">
    <source>
        <dbReference type="Proteomes" id="UP000034684"/>
    </source>
</evidence>
<sequence>MPKEQTIKKSALAPTVLIAGGTGFIGLHLAEALLLKDARVIVVDTITPNKDLYVKPLLQNPKFALFDCDINKQIPPEIQSVDYIVNLAGVEHKAEVTLDSLLTNTSGAKNLLDLAHKSGAKFLLVSSTDVYQGAISPIGLEHYFGQTEEEEKKYSLSEARRFAEALVWEYYKKHGTDVRIVRLPQVYGPRMSFDSSGSLGRFLKELTERQNLTIFGDGTEKEYYLYIADAVSGLIKALFGEKSEGKIYTLVHKEASAVLETAYLLKSIADGEVQVVFKPKTQKGNLQPANPDRTTLGELGWEPKIGLKEGIVKTLKWVGYEINTYSFKPTKLIEKKLSEKRPIGAGVDSIAKPTQLIKEQVTGITSIASVSKEKNTEIKKALYLTGVFVLSLFLIFTVTPAMQTAMHTKVAIDKLTEVPSLITQLEAQAAWESANGAFQDLVKAQRAFTKLAWVFGAVGKKDMYNSAKEVLSSAT</sequence>
<feature type="transmembrane region" description="Helical" evidence="5">
    <location>
        <begin position="12"/>
        <end position="30"/>
    </location>
</feature>
<accession>A0A0G1UIY7</accession>